<dbReference type="CDD" id="cd01399">
    <property type="entry name" value="GlcN6P_deaminase"/>
    <property type="match status" value="1"/>
</dbReference>
<keyword evidence="17" id="KW-1185">Reference proteome</keyword>
<dbReference type="EC" id="3.5.99.6" evidence="6"/>
<comment type="subunit">
    <text evidence="5">Homohexamer.</text>
</comment>
<comment type="similarity">
    <text evidence="4">Belongs to the glucosamine/galactosamine-6-phosphate isomerase family.</text>
</comment>
<comment type="catalytic activity">
    <reaction evidence="1">
        <text>alpha-D-glucosamine 6-phosphate + H2O = beta-D-fructose 6-phosphate + NH4(+)</text>
        <dbReference type="Rhea" id="RHEA:12172"/>
        <dbReference type="ChEBI" id="CHEBI:15377"/>
        <dbReference type="ChEBI" id="CHEBI:28938"/>
        <dbReference type="ChEBI" id="CHEBI:57634"/>
        <dbReference type="ChEBI" id="CHEBI:75989"/>
        <dbReference type="EC" id="3.5.99.6"/>
    </reaction>
</comment>
<dbReference type="PROSITE" id="PS01161">
    <property type="entry name" value="GLC_GALNAC_ISOMERASE"/>
    <property type="match status" value="1"/>
</dbReference>
<dbReference type="PANTHER" id="PTHR11280:SF5">
    <property type="entry name" value="GLUCOSAMINE-6-PHOSPHATE ISOMERASE"/>
    <property type="match status" value="1"/>
</dbReference>
<dbReference type="InterPro" id="IPR018321">
    <property type="entry name" value="Glucosamine6P_isomerase_CS"/>
</dbReference>
<dbReference type="Gene3D" id="3.40.50.1360">
    <property type="match status" value="1"/>
</dbReference>
<dbReference type="HAMAP" id="MF_01241">
    <property type="entry name" value="GlcN6P_deamin"/>
    <property type="match status" value="1"/>
</dbReference>
<feature type="compositionally biased region" description="Basic and acidic residues" evidence="14">
    <location>
        <begin position="1193"/>
        <end position="1204"/>
    </location>
</feature>
<evidence type="ECO:0000259" key="15">
    <source>
        <dbReference type="SMART" id="SM00587"/>
    </source>
</evidence>
<dbReference type="InterPro" id="IPR026728">
    <property type="entry name" value="BLTP3A/B"/>
</dbReference>
<dbReference type="Pfam" id="PF02958">
    <property type="entry name" value="EcKL"/>
    <property type="match status" value="1"/>
</dbReference>
<evidence type="ECO:0000313" key="16">
    <source>
        <dbReference type="EMBL" id="TGZ48884.1"/>
    </source>
</evidence>
<comment type="subcellular location">
    <subcellularLocation>
        <location evidence="2">Cytoplasm</location>
    </subcellularLocation>
</comment>
<keyword evidence="9" id="KW-0378">Hydrolase</keyword>
<dbReference type="Pfam" id="PF01182">
    <property type="entry name" value="Glucosamine_iso"/>
    <property type="match status" value="1"/>
</dbReference>
<evidence type="ECO:0000256" key="2">
    <source>
        <dbReference type="ARBA" id="ARBA00004496"/>
    </source>
</evidence>
<evidence type="ECO:0000256" key="11">
    <source>
        <dbReference type="ARBA" id="ARBA00049961"/>
    </source>
</evidence>
<dbReference type="GO" id="GO:0005737">
    <property type="term" value="C:cytoplasm"/>
    <property type="evidence" value="ECO:0007669"/>
    <property type="project" value="UniProtKB-SubCell"/>
</dbReference>
<comment type="pathway">
    <text evidence="3">Nucleotide-sugar biosynthesis; UDP-N-acetyl-alpha-D-glucosamine biosynthesis; alpha-D-glucosamine 6-phosphate from D-fructose 6-phosphate: step 1/1.</text>
</comment>
<feature type="region of interest" description="Disordered" evidence="14">
    <location>
        <begin position="1396"/>
        <end position="1441"/>
    </location>
</feature>
<gene>
    <name evidence="16" type="ORF">DBV15_08292</name>
</gene>
<dbReference type="InterPro" id="IPR004547">
    <property type="entry name" value="Glucosamine6P_isomerase"/>
</dbReference>
<keyword evidence="8" id="KW-0963">Cytoplasm</keyword>
<name>A0A4V3SAH9_9HYME</name>
<dbReference type="InterPro" id="IPR004119">
    <property type="entry name" value="EcKL"/>
</dbReference>
<feature type="compositionally biased region" description="Basic and acidic residues" evidence="14">
    <location>
        <begin position="1396"/>
        <end position="1433"/>
    </location>
</feature>
<reference evidence="16 17" key="1">
    <citation type="journal article" date="2019" name="Philos. Trans. R. Soc. Lond., B, Biol. Sci.">
        <title>Ant behaviour and brain gene expression of defending hosts depend on the ecological success of the intruding social parasite.</title>
        <authorList>
            <person name="Kaur R."/>
            <person name="Stoldt M."/>
            <person name="Jongepier E."/>
            <person name="Feldmeyer B."/>
            <person name="Menzel F."/>
            <person name="Bornberg-Bauer E."/>
            <person name="Foitzik S."/>
        </authorList>
    </citation>
    <scope>NUCLEOTIDE SEQUENCE [LARGE SCALE GENOMIC DNA]</scope>
    <source>
        <tissue evidence="16">Whole body</tissue>
    </source>
</reference>
<comment type="function">
    <text evidence="11">Catalyzes the reversible conversion of alpha-D-glucosamine 6-phosphate (GlcN-6P) into beta-D-fructose 6-phosphate (Fru-6P) and ammonium ion, a regulatory reaction step in de novo uridine diphosphate-N-acetyl-alpha-D-glucosamine (UDP-GlcNAc) biosynthesis via hexosamine pathway.</text>
</comment>
<dbReference type="FunFam" id="3.40.50.1360:FF:000004">
    <property type="entry name" value="Glucosamine-6-phosphate isomerase"/>
    <property type="match status" value="1"/>
</dbReference>
<dbReference type="InterPro" id="IPR037171">
    <property type="entry name" value="NagB/RpiA_transferase-like"/>
</dbReference>
<dbReference type="SUPFAM" id="SSF56112">
    <property type="entry name" value="Protein kinase-like (PK-like)"/>
    <property type="match status" value="1"/>
</dbReference>
<dbReference type="PANTHER" id="PTHR11280">
    <property type="entry name" value="GLUCOSAMINE-6-PHOSPHATE ISOMERASE"/>
    <property type="match status" value="1"/>
</dbReference>
<dbReference type="GO" id="GO:0006046">
    <property type="term" value="P:N-acetylglucosamine catabolic process"/>
    <property type="evidence" value="ECO:0007669"/>
    <property type="project" value="TreeGrafter"/>
</dbReference>
<keyword evidence="13" id="KW-0175">Coiled coil</keyword>
<evidence type="ECO:0000256" key="1">
    <source>
        <dbReference type="ARBA" id="ARBA00000644"/>
    </source>
</evidence>
<keyword evidence="10" id="KW-0119">Carbohydrate metabolism</keyword>
<dbReference type="NCBIfam" id="TIGR00502">
    <property type="entry name" value="nagB"/>
    <property type="match status" value="1"/>
</dbReference>
<dbReference type="EMBL" id="QBLH01002296">
    <property type="protein sequence ID" value="TGZ48884.1"/>
    <property type="molecule type" value="Genomic_DNA"/>
</dbReference>
<organism evidence="16 17">
    <name type="scientific">Temnothorax longispinosus</name>
    <dbReference type="NCBI Taxonomy" id="300112"/>
    <lineage>
        <taxon>Eukaryota</taxon>
        <taxon>Metazoa</taxon>
        <taxon>Ecdysozoa</taxon>
        <taxon>Arthropoda</taxon>
        <taxon>Hexapoda</taxon>
        <taxon>Insecta</taxon>
        <taxon>Pterygota</taxon>
        <taxon>Neoptera</taxon>
        <taxon>Endopterygota</taxon>
        <taxon>Hymenoptera</taxon>
        <taxon>Apocrita</taxon>
        <taxon>Aculeata</taxon>
        <taxon>Formicoidea</taxon>
        <taxon>Formicidae</taxon>
        <taxon>Myrmicinae</taxon>
        <taxon>Temnothorax</taxon>
    </lineage>
</organism>
<feature type="region of interest" description="Disordered" evidence="14">
    <location>
        <begin position="1154"/>
        <end position="1215"/>
    </location>
</feature>
<evidence type="ECO:0000256" key="3">
    <source>
        <dbReference type="ARBA" id="ARBA00004775"/>
    </source>
</evidence>
<accession>A0A4V3SAH9</accession>
<dbReference type="SMART" id="SM00587">
    <property type="entry name" value="CHK"/>
    <property type="match status" value="1"/>
</dbReference>
<dbReference type="Proteomes" id="UP000310200">
    <property type="component" value="Unassembled WGS sequence"/>
</dbReference>
<feature type="coiled-coil region" evidence="13">
    <location>
        <begin position="1562"/>
        <end position="1644"/>
    </location>
</feature>
<comment type="caution">
    <text evidence="16">The sequence shown here is derived from an EMBL/GenBank/DDBJ whole genome shotgun (WGS) entry which is preliminary data.</text>
</comment>
<evidence type="ECO:0000256" key="9">
    <source>
        <dbReference type="ARBA" id="ARBA00022801"/>
    </source>
</evidence>
<evidence type="ECO:0000256" key="13">
    <source>
        <dbReference type="SAM" id="Coils"/>
    </source>
</evidence>
<protein>
    <recommendedName>
        <fullName evidence="7">Glucosamine-6-phosphate deaminase</fullName>
        <ecNumber evidence="6">3.5.99.6</ecNumber>
    </recommendedName>
    <alternativeName>
        <fullName evidence="12">Glucosamine-6-phosphate isomerase</fullName>
    </alternativeName>
</protein>
<dbReference type="InterPro" id="IPR011009">
    <property type="entry name" value="Kinase-like_dom_sf"/>
</dbReference>
<dbReference type="GO" id="GO:0019262">
    <property type="term" value="P:N-acetylneuraminate catabolic process"/>
    <property type="evidence" value="ECO:0007669"/>
    <property type="project" value="TreeGrafter"/>
</dbReference>
<evidence type="ECO:0000256" key="6">
    <source>
        <dbReference type="ARBA" id="ARBA00012680"/>
    </source>
</evidence>
<feature type="coiled-coil region" evidence="13">
    <location>
        <begin position="130"/>
        <end position="157"/>
    </location>
</feature>
<evidence type="ECO:0000256" key="4">
    <source>
        <dbReference type="ARBA" id="ARBA00005526"/>
    </source>
</evidence>
<evidence type="ECO:0000256" key="8">
    <source>
        <dbReference type="ARBA" id="ARBA00022490"/>
    </source>
</evidence>
<dbReference type="Gene3D" id="3.90.1200.10">
    <property type="match status" value="1"/>
</dbReference>
<evidence type="ECO:0000256" key="5">
    <source>
        <dbReference type="ARBA" id="ARBA00011643"/>
    </source>
</evidence>
<dbReference type="GO" id="GO:0004342">
    <property type="term" value="F:glucosamine-6-phosphate deaminase activity"/>
    <property type="evidence" value="ECO:0007669"/>
    <property type="project" value="UniProtKB-EC"/>
</dbReference>
<sequence length="1680" mass="191440">MCQASSNGNQTVQLIYTYIYIYTYIIMRLVICDNVDYVAEWSAKYVLKRINDFNPDENKYFVLGLPTGGTPLGMYKKLIEFYQQGKISFKYVKTFNMDEYVDLPRDHPESYHYYMYNNFFKYIDIDPKNVHILDGNATDLEKECDNFEEKIKEAGGIELFIGGIGPDGHIAFNEPGSSLASRTRVKTLAQDTLEANARFFGNDINKVPKQALTVGVGTVMDAKEVMILITGSHKAFALYKAIEEGINHMWTVSAFQQHPRTLIICDEDATLELRVKTVKYFKNLWDIHSKLIEQESWPKNKFILFTAVPQKHTSLLPALSACVTIMSNDQQQLKTIELRELQPILSRTFGDGLIVVRYTTKSLLQPGENYGSTILSVHAVIKRNDEAEEEDLHLIAKMPPPTEFQRQIFDSPYTFRKEIFMYENIVPYYQKLEREMGLKQDEVFDILPKYYQSRLSLSPDVDFDDDAVILMENLRTRGYYNGDRAKGCDLEHSRVAIRALARFHALGMATKYKRPEYFEILKERSKCLDLKLDEFENFQKDMLKTVAEDSQLAVYVDRFEAAVQDSMGRGMWTLPPDEPWSTIIHADFWVNNIMFHRDENGRVDDIKFVDFQNYLFLSPLREMVFFLFSSTDVSEDRLEELMDLYYETFLTVLDRMGCDTEQFTRENFDAKLSTDARFESMHLFFMLKILTLNVQETELKYDNMKEFMVSYQGNQMFIQRLRKVSILRDNSRVTKPPLGRLHTRHGSRGDRDRFSLPEDVTILHAEFTYYYYPGDITFPLPPPKFYVQLNPIQINFDVCSCLWFNSFALNLYHSLMGKDKQLSSSRLMYFDVKIEAILPRIVLESQRDYPNQKDRPKSLHLQTSRASITNVRSTERSSRADLAQCLNAFQMGQMFFGAEFPSKSGDFHVVTDKFLAHCAGADNIRQIPPNFSSNSVNELLRQLNRELLWTEAKDVWCCNLEPVWGDFFGARAVGQSRPVPFLDAFPLTLWCHFTADSLLATKKPSAADIHGLAYISNLVSVQINHYQYLFLLRLSEILAEMATYLAVDSNKILKVESGGSVIIGALIPQVEVTFVMPSHTPGKENSGGDLESVMPDSSSIVDDFVGSSTVWHTSTVGVGARVDFSAKRMNTSNDVETPQSEASSMLSMDYSHSAPPVVTFKQNGTKKGDQEGPTNAIWCIPESSGPQYIGNPSDEKKHTTEATHKHSKSDSSTPFIPNNFNVNLSSMKKGFSNLMTSIDSALKASPEDGSSDTVSMRSDVSSDSENYVLVSLQDQGKIDAIFGIDNSIRITAVEEATEVVEETPDTQSEKSMDSVCKRKDIVSMATFKLSKVEFIHQSCDYSSIIKVQVSNIDNDECSSIPWDEFQTKFSSRSRGWIELPSDSDCRSRIKLRLDHSLKNPEDSRRLSDASQKDTSDSSRPASQDRARLSEQDTSRSSGINVHDKENVMNLFENKLEMRVANVGMSLSMSSVTGLADLAEDEIIPKPIPMQIYLENISLRLNEDRPPNNITSPGPIPIDLNISKLRIARDMSGVFHIEPVVTTVGESHSNTTLSNDNSHTLKNMECERELKALRQSSKQLKSDNEELRRRMGALERLSEENARLMRVKEESDIIRSRLSAAEDDIASLLEEKKLLHETISELQNQRLEDGPGGIYNWSRLAHLEFDFDRFSFYDGLLVDPT</sequence>
<evidence type="ECO:0000256" key="12">
    <source>
        <dbReference type="ARBA" id="ARBA00050047"/>
    </source>
</evidence>
<feature type="domain" description="CHK kinase-like" evidence="15">
    <location>
        <begin position="469"/>
        <end position="655"/>
    </location>
</feature>
<dbReference type="Pfam" id="PF24917">
    <property type="entry name" value="BLTP3A_B"/>
    <property type="match status" value="3"/>
</dbReference>
<evidence type="ECO:0000256" key="10">
    <source>
        <dbReference type="ARBA" id="ARBA00023277"/>
    </source>
</evidence>
<dbReference type="InterPro" id="IPR006148">
    <property type="entry name" value="Glc/Gal-6P_isomerase"/>
</dbReference>
<dbReference type="GO" id="GO:0005975">
    <property type="term" value="P:carbohydrate metabolic process"/>
    <property type="evidence" value="ECO:0007669"/>
    <property type="project" value="InterPro"/>
</dbReference>
<dbReference type="SUPFAM" id="SSF100950">
    <property type="entry name" value="NagB/RpiA/CoA transferase-like"/>
    <property type="match status" value="1"/>
</dbReference>
<dbReference type="GO" id="GO:0006043">
    <property type="term" value="P:glucosamine catabolic process"/>
    <property type="evidence" value="ECO:0007669"/>
    <property type="project" value="TreeGrafter"/>
</dbReference>
<evidence type="ECO:0000256" key="14">
    <source>
        <dbReference type="SAM" id="MobiDB-lite"/>
    </source>
</evidence>
<evidence type="ECO:0000256" key="7">
    <source>
        <dbReference type="ARBA" id="ARBA00017067"/>
    </source>
</evidence>
<dbReference type="GO" id="GO:0042802">
    <property type="term" value="F:identical protein binding"/>
    <property type="evidence" value="ECO:0007669"/>
    <property type="project" value="TreeGrafter"/>
</dbReference>
<evidence type="ECO:0000313" key="17">
    <source>
        <dbReference type="Proteomes" id="UP000310200"/>
    </source>
</evidence>
<dbReference type="InterPro" id="IPR015897">
    <property type="entry name" value="CHK_kinase-like"/>
</dbReference>
<proteinExistence type="inferred from homology"/>